<dbReference type="RefSeq" id="WP_115373273.1">
    <property type="nucleotide sequence ID" value="NZ_QASA01000001.1"/>
</dbReference>
<evidence type="ECO:0000313" key="3">
    <source>
        <dbReference type="Proteomes" id="UP000253919"/>
    </source>
</evidence>
<name>A0A369QH57_9BACT</name>
<organism evidence="2 3">
    <name type="scientific">Adhaeribacter pallidiroseus</name>
    <dbReference type="NCBI Taxonomy" id="2072847"/>
    <lineage>
        <taxon>Bacteria</taxon>
        <taxon>Pseudomonadati</taxon>
        <taxon>Bacteroidota</taxon>
        <taxon>Cytophagia</taxon>
        <taxon>Cytophagales</taxon>
        <taxon>Hymenobacteraceae</taxon>
        <taxon>Adhaeribacter</taxon>
    </lineage>
</organism>
<evidence type="ECO:0000313" key="2">
    <source>
        <dbReference type="EMBL" id="RDC64064.1"/>
    </source>
</evidence>
<keyword evidence="3" id="KW-1185">Reference proteome</keyword>
<dbReference type="Pfam" id="PF13803">
    <property type="entry name" value="DUF4184"/>
    <property type="match status" value="1"/>
</dbReference>
<feature type="transmembrane region" description="Helical" evidence="1">
    <location>
        <begin position="156"/>
        <end position="176"/>
    </location>
</feature>
<comment type="caution">
    <text evidence="2">The sequence shown here is derived from an EMBL/GenBank/DDBJ whole genome shotgun (WGS) entry which is preliminary data.</text>
</comment>
<keyword evidence="1" id="KW-1133">Transmembrane helix</keyword>
<reference evidence="2 3" key="1">
    <citation type="submission" date="2018-04" db="EMBL/GenBank/DDBJ databases">
        <title>Adhaeribacter sp. HMF7616 genome sequencing and assembly.</title>
        <authorList>
            <person name="Kang H."/>
            <person name="Kang J."/>
            <person name="Cha I."/>
            <person name="Kim H."/>
            <person name="Joh K."/>
        </authorList>
    </citation>
    <scope>NUCLEOTIDE SEQUENCE [LARGE SCALE GENOMIC DNA]</scope>
    <source>
        <strain evidence="2 3">HMF7616</strain>
    </source>
</reference>
<evidence type="ECO:0000256" key="1">
    <source>
        <dbReference type="SAM" id="Phobius"/>
    </source>
</evidence>
<evidence type="ECO:0008006" key="4">
    <source>
        <dbReference type="Google" id="ProtNLM"/>
    </source>
</evidence>
<proteinExistence type="predicted"/>
<gene>
    <name evidence="2" type="ORF">AHMF7616_02674</name>
</gene>
<feature type="transmembrane region" description="Helical" evidence="1">
    <location>
        <begin position="55"/>
        <end position="74"/>
    </location>
</feature>
<feature type="transmembrane region" description="Helical" evidence="1">
    <location>
        <begin position="95"/>
        <end position="123"/>
    </location>
</feature>
<keyword evidence="1" id="KW-0472">Membrane</keyword>
<dbReference type="EMBL" id="QASA01000001">
    <property type="protein sequence ID" value="RDC64064.1"/>
    <property type="molecule type" value="Genomic_DNA"/>
</dbReference>
<sequence>MPFTFAHPAIVLPGVYLPPQWVSLTGLVAGSLAPDFEYFLRWQVLSQYSHTLPGIFWLDLPLALGIAMVYHLLIKKTLLENLPLYLKGKLFKFKNFNWVTYFQEHFLVVLLSSLAGILSHIGWDSFTHPHGFMVKQITFLSNPITVNQISIPVYKLLQHGSSLLGLLLIGLTINKLPVHKTLKNPHQVSYWLTVTFFICLFIGMRFLFGLEFKQYGNVVVTVISAGLLSLSITPFFLNQVLPKNIPDNY</sequence>
<accession>A0A369QH57</accession>
<feature type="transmembrane region" description="Helical" evidence="1">
    <location>
        <begin position="188"/>
        <end position="208"/>
    </location>
</feature>
<dbReference type="OrthoDB" id="8481923at2"/>
<feature type="transmembrane region" description="Helical" evidence="1">
    <location>
        <begin position="214"/>
        <end position="237"/>
    </location>
</feature>
<dbReference type="InterPro" id="IPR025238">
    <property type="entry name" value="DUF4184"/>
</dbReference>
<protein>
    <recommendedName>
        <fullName evidence="4">DUF4184 family protein</fullName>
    </recommendedName>
</protein>
<keyword evidence="1" id="KW-0812">Transmembrane</keyword>
<dbReference type="AlphaFoldDB" id="A0A369QH57"/>
<dbReference type="Proteomes" id="UP000253919">
    <property type="component" value="Unassembled WGS sequence"/>
</dbReference>